<dbReference type="Proteomes" id="UP000005466">
    <property type="component" value="Unassembled WGS sequence"/>
</dbReference>
<name>F3CJ59_PSESG</name>
<evidence type="ECO:0000313" key="2">
    <source>
        <dbReference type="Proteomes" id="UP000005466"/>
    </source>
</evidence>
<evidence type="ECO:0000313" key="1">
    <source>
        <dbReference type="EMBL" id="EGH19301.1"/>
    </source>
</evidence>
<feature type="non-terminal residue" evidence="1">
    <location>
        <position position="36"/>
    </location>
</feature>
<protein>
    <submittedName>
        <fullName evidence="1">Renal dipeptidase family protein</fullName>
    </submittedName>
</protein>
<sequence>FAAGWGLMVVDEARHQQEVRYKIITGMVRDFPNQVG</sequence>
<accession>F3CJ59</accession>
<comment type="caution">
    <text evidence="1">The sequence shown here is derived from an EMBL/GenBank/DDBJ whole genome shotgun (WGS) entry which is preliminary data.</text>
</comment>
<proteinExistence type="predicted"/>
<gene>
    <name evidence="1" type="ORF">Pgy4_40667</name>
</gene>
<organism evidence="1 2">
    <name type="scientific">Pseudomonas savastanoi pv. glycinea str. race 4</name>
    <dbReference type="NCBI Taxonomy" id="875330"/>
    <lineage>
        <taxon>Bacteria</taxon>
        <taxon>Pseudomonadati</taxon>
        <taxon>Pseudomonadota</taxon>
        <taxon>Gammaproteobacteria</taxon>
        <taxon>Pseudomonadales</taxon>
        <taxon>Pseudomonadaceae</taxon>
        <taxon>Pseudomonas</taxon>
    </lineage>
</organism>
<dbReference type="EMBL" id="ADWY01003871">
    <property type="protein sequence ID" value="EGH19301.1"/>
    <property type="molecule type" value="Genomic_DNA"/>
</dbReference>
<dbReference type="AlphaFoldDB" id="F3CJ59"/>
<feature type="non-terminal residue" evidence="1">
    <location>
        <position position="1"/>
    </location>
</feature>
<reference evidence="1 2" key="1">
    <citation type="journal article" date="2011" name="PLoS Pathog.">
        <title>Dynamic evolution of pathogenicity revealed by sequencing and comparative genomics of 19 Pseudomonas syringae isolates.</title>
        <authorList>
            <person name="Baltrus D.A."/>
            <person name="Nishimura M.T."/>
            <person name="Romanchuk A."/>
            <person name="Chang J.H."/>
            <person name="Mukhtar M.S."/>
            <person name="Cherkis K."/>
            <person name="Roach J."/>
            <person name="Grant S.R."/>
            <person name="Jones C.D."/>
            <person name="Dangl J.L."/>
        </authorList>
    </citation>
    <scope>NUCLEOTIDE SEQUENCE [LARGE SCALE GENOMIC DNA]</scope>
    <source>
        <strain evidence="2">race 4</strain>
    </source>
</reference>